<accession>U3GWX5</accession>
<dbReference type="Proteomes" id="UP000016943">
    <property type="component" value="Chromosome"/>
</dbReference>
<gene>
    <name evidence="1" type="ORF">CARG_04145</name>
</gene>
<sequence>MCGYIAERQRGGNTAKPTDVRRLDKGAVVVVPGFDGFEAHVGKDFIEVNYEGESARITDGKVDFS</sequence>
<organism evidence="1 2">
    <name type="scientific">Corynebacterium argentoratense DSM 44202</name>
    <dbReference type="NCBI Taxonomy" id="1348662"/>
    <lineage>
        <taxon>Bacteria</taxon>
        <taxon>Bacillati</taxon>
        <taxon>Actinomycetota</taxon>
        <taxon>Actinomycetes</taxon>
        <taxon>Mycobacteriales</taxon>
        <taxon>Corynebacteriaceae</taxon>
        <taxon>Corynebacterium</taxon>
    </lineage>
</organism>
<dbReference type="KEGG" id="caz:CARG_04145"/>
<keyword evidence="2" id="KW-1185">Reference proteome</keyword>
<proteinExistence type="predicted"/>
<evidence type="ECO:0000313" key="1">
    <source>
        <dbReference type="EMBL" id="AGU14973.1"/>
    </source>
</evidence>
<protein>
    <submittedName>
        <fullName evidence="1">Uncharacterized protein</fullName>
    </submittedName>
</protein>
<dbReference type="EMBL" id="CP006365">
    <property type="protein sequence ID" value="AGU14973.1"/>
    <property type="molecule type" value="Genomic_DNA"/>
</dbReference>
<dbReference type="AlphaFoldDB" id="U3GWX5"/>
<name>U3GWX5_9CORY</name>
<reference evidence="1 2" key="1">
    <citation type="journal article" date="2013" name="Genome Announc.">
        <title>Whole-Genome Sequence of the Clinical Strain Corynebacterium argentoratense DSM 44202, Isolated from a Human Throat Specimen.</title>
        <authorList>
            <person name="Bomholt C."/>
            <person name="Glaub A."/>
            <person name="Gravermann K."/>
            <person name="Albersmeier A."/>
            <person name="Brinkrolf K."/>
            <person name="Ruckert C."/>
            <person name="Tauch A."/>
        </authorList>
    </citation>
    <scope>NUCLEOTIDE SEQUENCE [LARGE SCALE GENOMIC DNA]</scope>
    <source>
        <strain evidence="1">DSM 44202</strain>
    </source>
</reference>
<dbReference type="PATRIC" id="fig|1348662.3.peg.814"/>
<evidence type="ECO:0000313" key="2">
    <source>
        <dbReference type="Proteomes" id="UP000016943"/>
    </source>
</evidence>
<dbReference type="HOGENOM" id="CLU_2842309_0_0_11"/>